<keyword evidence="10" id="KW-1185">Reference proteome</keyword>
<dbReference type="GO" id="GO:0005923">
    <property type="term" value="C:bicellular tight junction"/>
    <property type="evidence" value="ECO:0007669"/>
    <property type="project" value="UniProtKB-SubCell"/>
</dbReference>
<evidence type="ECO:0000313" key="12">
    <source>
        <dbReference type="RefSeq" id="XP_055362060.1"/>
    </source>
</evidence>
<dbReference type="PRINTS" id="PR01077">
    <property type="entry name" value="CLAUDIN"/>
</dbReference>
<keyword evidence="7 8" id="KW-0472">Membrane</keyword>
<dbReference type="PANTHER" id="PTHR12002">
    <property type="entry name" value="CLAUDIN"/>
    <property type="match status" value="1"/>
</dbReference>
<dbReference type="Gene3D" id="1.20.140.150">
    <property type="match status" value="1"/>
</dbReference>
<keyword evidence="2 8" id="KW-0796">Tight junction</keyword>
<dbReference type="KEGG" id="bspl:114846986"/>
<organism evidence="10 12">
    <name type="scientific">Betta splendens</name>
    <name type="common">Siamese fighting fish</name>
    <dbReference type="NCBI Taxonomy" id="158456"/>
    <lineage>
        <taxon>Eukaryota</taxon>
        <taxon>Metazoa</taxon>
        <taxon>Chordata</taxon>
        <taxon>Craniata</taxon>
        <taxon>Vertebrata</taxon>
        <taxon>Euteleostomi</taxon>
        <taxon>Actinopterygii</taxon>
        <taxon>Neopterygii</taxon>
        <taxon>Teleostei</taxon>
        <taxon>Neoteleostei</taxon>
        <taxon>Acanthomorphata</taxon>
        <taxon>Anabantaria</taxon>
        <taxon>Anabantiformes</taxon>
        <taxon>Anabantoidei</taxon>
        <taxon>Osphronemidae</taxon>
        <taxon>Betta</taxon>
    </lineage>
</organism>
<comment type="function">
    <text evidence="8">Claudins function as major constituents of the tight junction complexes that regulate the permeability of epithelia.</text>
</comment>
<dbReference type="Pfam" id="PF00822">
    <property type="entry name" value="PMP22_Claudin"/>
    <property type="match status" value="1"/>
</dbReference>
<keyword evidence="3 8" id="KW-1003">Cell membrane</keyword>
<sequence length="218" mass="23989">MDSNVSALELLGLFVSIVAWLCTLSSTLMPSWLNLNTDLLPIENFYVGLWGTCVIQDMGDGNECRLYDSMLDLPLDIMLARILMCVAVALGVLGLLLTIPGLHQVKCFHGQSGAKRGLRMAGGVLCLLDGLLVLIPVSYIAHLTLIRFFDETLPDIYERWEFGEALFCGWAAGFLYLVAGTLLLVSCVHLKDEQPDLPGARPMMGPPPRPFTSRSQYI</sequence>
<dbReference type="InterPro" id="IPR006187">
    <property type="entry name" value="Claudin"/>
</dbReference>
<evidence type="ECO:0000256" key="4">
    <source>
        <dbReference type="ARBA" id="ARBA00022692"/>
    </source>
</evidence>
<evidence type="ECO:0000256" key="6">
    <source>
        <dbReference type="ARBA" id="ARBA00022989"/>
    </source>
</evidence>
<dbReference type="GO" id="GO:0005198">
    <property type="term" value="F:structural molecule activity"/>
    <property type="evidence" value="ECO:0007669"/>
    <property type="project" value="InterPro"/>
</dbReference>
<dbReference type="RefSeq" id="XP_055362056.1">
    <property type="nucleotide sequence ID" value="XM_055506081.1"/>
</dbReference>
<dbReference type="InterPro" id="IPR004031">
    <property type="entry name" value="PMP22/EMP/MP20/Claudin"/>
</dbReference>
<comment type="similarity">
    <text evidence="1 8">Belongs to the claudin family.</text>
</comment>
<dbReference type="AlphaFoldDB" id="A0A9W2XKB2"/>
<comment type="subcellular location">
    <subcellularLocation>
        <location evidence="8">Cell junction</location>
        <location evidence="8">Tight junction</location>
    </subcellularLocation>
    <subcellularLocation>
        <location evidence="8">Cell membrane</location>
        <topology evidence="8">Multi-pass membrane protein</topology>
    </subcellularLocation>
</comment>
<protein>
    <recommendedName>
        <fullName evidence="8">Claudin</fullName>
    </recommendedName>
</protein>
<feature type="region of interest" description="Disordered" evidence="9">
    <location>
        <begin position="198"/>
        <end position="218"/>
    </location>
</feature>
<evidence type="ECO:0000256" key="9">
    <source>
        <dbReference type="SAM" id="MobiDB-lite"/>
    </source>
</evidence>
<evidence type="ECO:0000313" key="11">
    <source>
        <dbReference type="RefSeq" id="XP_055362056.1"/>
    </source>
</evidence>
<dbReference type="InterPro" id="IPR017974">
    <property type="entry name" value="Claudin_CS"/>
</dbReference>
<feature type="transmembrane region" description="Helical" evidence="8">
    <location>
        <begin position="78"/>
        <end position="99"/>
    </location>
</feature>
<accession>A0A9W2XKB2</accession>
<evidence type="ECO:0000256" key="7">
    <source>
        <dbReference type="ARBA" id="ARBA00023136"/>
    </source>
</evidence>
<keyword evidence="4 8" id="KW-0812">Transmembrane</keyword>
<gene>
    <name evidence="11 12" type="primary">LOC114846986</name>
</gene>
<evidence type="ECO:0000256" key="1">
    <source>
        <dbReference type="ARBA" id="ARBA00008295"/>
    </source>
</evidence>
<evidence type="ECO:0000256" key="3">
    <source>
        <dbReference type="ARBA" id="ARBA00022475"/>
    </source>
</evidence>
<dbReference type="PROSITE" id="PS01346">
    <property type="entry name" value="CLAUDIN"/>
    <property type="match status" value="1"/>
</dbReference>
<evidence type="ECO:0000256" key="8">
    <source>
        <dbReference type="RuleBase" id="RU060637"/>
    </source>
</evidence>
<evidence type="ECO:0000256" key="5">
    <source>
        <dbReference type="ARBA" id="ARBA00022949"/>
    </source>
</evidence>
<keyword evidence="5 8" id="KW-0965">Cell junction</keyword>
<name>A0A9W2XKB2_BETSP</name>
<dbReference type="GeneID" id="114846986"/>
<keyword evidence="6 8" id="KW-1133">Transmembrane helix</keyword>
<proteinExistence type="inferred from homology"/>
<dbReference type="RefSeq" id="XP_055362060.1">
    <property type="nucleotide sequence ID" value="XM_055506085.1"/>
</dbReference>
<dbReference type="OrthoDB" id="8612291at2759"/>
<reference evidence="11 12" key="1">
    <citation type="submission" date="2025-04" db="UniProtKB">
        <authorList>
            <consortium name="RefSeq"/>
        </authorList>
    </citation>
    <scope>IDENTIFICATION</scope>
</reference>
<dbReference type="GO" id="GO:0005886">
    <property type="term" value="C:plasma membrane"/>
    <property type="evidence" value="ECO:0007669"/>
    <property type="project" value="UniProtKB-SubCell"/>
</dbReference>
<evidence type="ECO:0000313" key="10">
    <source>
        <dbReference type="Proteomes" id="UP000515150"/>
    </source>
</evidence>
<dbReference type="Proteomes" id="UP000515150">
    <property type="component" value="Chromosome 2"/>
</dbReference>
<feature type="transmembrane region" description="Helical" evidence="8">
    <location>
        <begin position="162"/>
        <end position="185"/>
    </location>
</feature>
<evidence type="ECO:0000256" key="2">
    <source>
        <dbReference type="ARBA" id="ARBA00022427"/>
    </source>
</evidence>
<feature type="transmembrane region" description="Helical" evidence="8">
    <location>
        <begin position="7"/>
        <end position="29"/>
    </location>
</feature>
<feature type="transmembrane region" description="Helical" evidence="8">
    <location>
        <begin position="120"/>
        <end position="142"/>
    </location>
</feature>